<gene>
    <name evidence="2" type="ORF">CXK94_04890</name>
</gene>
<feature type="transmembrane region" description="Helical" evidence="1">
    <location>
        <begin position="49"/>
        <end position="66"/>
    </location>
</feature>
<comment type="caution">
    <text evidence="2">The sequence shown here is derived from an EMBL/GenBank/DDBJ whole genome shotgun (WGS) entry which is preliminary data.</text>
</comment>
<feature type="transmembrane region" description="Helical" evidence="1">
    <location>
        <begin position="71"/>
        <end position="89"/>
    </location>
</feature>
<name>A0A2N8T737_STUST</name>
<keyword evidence="1" id="KW-0472">Membrane</keyword>
<evidence type="ECO:0000313" key="2">
    <source>
        <dbReference type="EMBL" id="PNG10548.1"/>
    </source>
</evidence>
<dbReference type="AlphaFoldDB" id="A0A2N8T737"/>
<sequence>MRGTRGEPMRPSARPVVQALLIASLAGAFIWALSPWASGQAEPWDGDGLYYSGALFTAGVLAGFIVPRPLWALYLGVVVGQVLYLLLLLPLSPLLAVGLAFLLLWSLLFAAGAYAGARLRTR</sequence>
<evidence type="ECO:0000313" key="3">
    <source>
        <dbReference type="Proteomes" id="UP000236023"/>
    </source>
</evidence>
<accession>A0A2N8T737</accession>
<reference evidence="2 3" key="1">
    <citation type="submission" date="2018-01" db="EMBL/GenBank/DDBJ databases">
        <title>Denitrification phenotypes of diverse strains of Pseudomonas stutzeri.</title>
        <authorList>
            <person name="Milligan D.A."/>
            <person name="Bergaust L."/>
            <person name="Bakken L.R."/>
            <person name="Frostegard A."/>
        </authorList>
    </citation>
    <scope>NUCLEOTIDE SEQUENCE [LARGE SCALE GENOMIC DNA]</scope>
    <source>
        <strain evidence="2 3">24a75</strain>
    </source>
</reference>
<keyword evidence="1" id="KW-0812">Transmembrane</keyword>
<evidence type="ECO:0008006" key="4">
    <source>
        <dbReference type="Google" id="ProtNLM"/>
    </source>
</evidence>
<organism evidence="2 3">
    <name type="scientific">Stutzerimonas stutzeri</name>
    <name type="common">Pseudomonas stutzeri</name>
    <dbReference type="NCBI Taxonomy" id="316"/>
    <lineage>
        <taxon>Bacteria</taxon>
        <taxon>Pseudomonadati</taxon>
        <taxon>Pseudomonadota</taxon>
        <taxon>Gammaproteobacteria</taxon>
        <taxon>Pseudomonadales</taxon>
        <taxon>Pseudomonadaceae</taxon>
        <taxon>Stutzerimonas</taxon>
    </lineage>
</organism>
<keyword evidence="1" id="KW-1133">Transmembrane helix</keyword>
<feature type="transmembrane region" description="Helical" evidence="1">
    <location>
        <begin position="95"/>
        <end position="117"/>
    </location>
</feature>
<evidence type="ECO:0000256" key="1">
    <source>
        <dbReference type="SAM" id="Phobius"/>
    </source>
</evidence>
<dbReference type="EMBL" id="POUT01000002">
    <property type="protein sequence ID" value="PNG10548.1"/>
    <property type="molecule type" value="Genomic_DNA"/>
</dbReference>
<protein>
    <recommendedName>
        <fullName evidence="4">Integral membrane protein</fullName>
    </recommendedName>
</protein>
<dbReference type="RefSeq" id="WP_037041784.1">
    <property type="nucleotide sequence ID" value="NZ_JAMOHU010000001.1"/>
</dbReference>
<proteinExistence type="predicted"/>
<dbReference type="Proteomes" id="UP000236023">
    <property type="component" value="Unassembled WGS sequence"/>
</dbReference>